<name>A0ABY3XW75_9ACTN</name>
<feature type="region of interest" description="Disordered" evidence="1">
    <location>
        <begin position="135"/>
        <end position="215"/>
    </location>
</feature>
<dbReference type="Proteomes" id="UP001202244">
    <property type="component" value="Chromosome"/>
</dbReference>
<proteinExistence type="predicted"/>
<feature type="signal peptide" evidence="2">
    <location>
        <begin position="1"/>
        <end position="18"/>
    </location>
</feature>
<organism evidence="3 4">
    <name type="scientific">Streptomyces tubbatahanensis</name>
    <dbReference type="NCBI Taxonomy" id="2923272"/>
    <lineage>
        <taxon>Bacteria</taxon>
        <taxon>Bacillati</taxon>
        <taxon>Actinomycetota</taxon>
        <taxon>Actinomycetes</taxon>
        <taxon>Kitasatosporales</taxon>
        <taxon>Streptomycetaceae</taxon>
        <taxon>Streptomyces</taxon>
    </lineage>
</organism>
<protein>
    <recommendedName>
        <fullName evidence="5">Flp pilus-assembly TadG-like N-terminal domain-containing protein</fullName>
    </recommendedName>
</protein>
<sequence length="215" mass="22035">MIAGLLFLAFAFFAVAQAATVRNGGQTAADAAALGAARDDRDLLFDGFVDALSEEGEWRDWLDALTPLPGDGCGEAARFADRNRSDLVTCDPATREGDSGYIVGVETRFDTGDTFVPGADHKKAHATATAVVKPRCTAETGTGGGPEEDGAEGGPEDGAADGSEDGAAGGSDDGSDGAEGGEIELTCDDENLTIDPDDEDLDVEPSDLFSVVLVE</sequence>
<evidence type="ECO:0008006" key="5">
    <source>
        <dbReference type="Google" id="ProtNLM"/>
    </source>
</evidence>
<feature type="compositionally biased region" description="Acidic residues" evidence="1">
    <location>
        <begin position="146"/>
        <end position="164"/>
    </location>
</feature>
<evidence type="ECO:0000313" key="3">
    <source>
        <dbReference type="EMBL" id="UNS98700.1"/>
    </source>
</evidence>
<keyword evidence="4" id="KW-1185">Reference proteome</keyword>
<evidence type="ECO:0000256" key="1">
    <source>
        <dbReference type="SAM" id="MobiDB-lite"/>
    </source>
</evidence>
<dbReference type="RefSeq" id="WP_242753913.1">
    <property type="nucleotide sequence ID" value="NZ_CP093846.1"/>
</dbReference>
<reference evidence="3 4" key="1">
    <citation type="journal article" date="2023" name="Microbiol. Spectr.">
        <title>Synergy between Genome Mining, Metabolomics, and Bioinformatics Uncovers Antibacterial Chlorinated Carbazole Alkaloids and Their Biosynthetic Gene Cluster from Streptomyces tubbatahanensis sp. nov., a Novel Actinomycete Isolated from Sulu Sea, Philippines.</title>
        <authorList>
            <person name="Tenebro C.P."/>
            <person name="Trono D.J.V.L."/>
            <person name="Balida L.A.P."/>
            <person name="Bayog L.K.A."/>
            <person name="Bruna J.R."/>
            <person name="Sabido E.M."/>
            <person name="Caspe D.P.C."/>
            <person name="de Los Santos E.L.C."/>
            <person name="Saludes J.P."/>
            <person name="Dalisay D.S."/>
        </authorList>
    </citation>
    <scope>NUCLEOTIDE SEQUENCE [LARGE SCALE GENOMIC DNA]</scope>
    <source>
        <strain evidence="3 4">DSD3025</strain>
    </source>
</reference>
<dbReference type="EMBL" id="CP093846">
    <property type="protein sequence ID" value="UNS98700.1"/>
    <property type="molecule type" value="Genomic_DNA"/>
</dbReference>
<evidence type="ECO:0000256" key="2">
    <source>
        <dbReference type="SAM" id="SignalP"/>
    </source>
</evidence>
<feature type="compositionally biased region" description="Acidic residues" evidence="1">
    <location>
        <begin position="173"/>
        <end position="205"/>
    </location>
</feature>
<evidence type="ECO:0000313" key="4">
    <source>
        <dbReference type="Proteomes" id="UP001202244"/>
    </source>
</evidence>
<feature type="chain" id="PRO_5045188854" description="Flp pilus-assembly TadG-like N-terminal domain-containing protein" evidence="2">
    <location>
        <begin position="19"/>
        <end position="215"/>
    </location>
</feature>
<keyword evidence="2" id="KW-0732">Signal</keyword>
<accession>A0ABY3XW75</accession>
<gene>
    <name evidence="3" type="ORF">MMF93_21235</name>
</gene>